<evidence type="ECO:0000256" key="4">
    <source>
        <dbReference type="ARBA" id="ARBA00022741"/>
    </source>
</evidence>
<keyword evidence="2 8" id="KW-0723">Serine/threonine-protein kinase</keyword>
<dbReference type="FunFam" id="1.10.510.10:FF:000533">
    <property type="entry name" value="cyclin-dependent kinase 10"/>
    <property type="match status" value="1"/>
</dbReference>
<dbReference type="eggNOG" id="KOG0663">
    <property type="taxonomic scope" value="Eukaryota"/>
</dbReference>
<protein>
    <submittedName>
        <fullName evidence="11">CMGC/CDK protein kinase</fullName>
    </submittedName>
</protein>
<dbReference type="PROSITE" id="PS00108">
    <property type="entry name" value="PROTEIN_KINASE_ST"/>
    <property type="match status" value="1"/>
</dbReference>
<dbReference type="GO" id="GO:0010556">
    <property type="term" value="P:regulation of macromolecule biosynthetic process"/>
    <property type="evidence" value="ECO:0007669"/>
    <property type="project" value="UniProtKB-ARBA"/>
</dbReference>
<dbReference type="InterPro" id="IPR050108">
    <property type="entry name" value="CDK"/>
</dbReference>
<evidence type="ECO:0000313" key="11">
    <source>
        <dbReference type="EMBL" id="KNC99397.1"/>
    </source>
</evidence>
<dbReference type="InterPro" id="IPR008271">
    <property type="entry name" value="Ser/Thr_kinase_AS"/>
</dbReference>
<dbReference type="Gene3D" id="3.30.200.20">
    <property type="entry name" value="Phosphorylase Kinase, domain 1"/>
    <property type="match status" value="1"/>
</dbReference>
<feature type="region of interest" description="Disordered" evidence="9">
    <location>
        <begin position="1"/>
        <end position="23"/>
    </location>
</feature>
<feature type="domain" description="Protein kinase" evidence="10">
    <location>
        <begin position="56"/>
        <end position="345"/>
    </location>
</feature>
<evidence type="ECO:0000256" key="9">
    <source>
        <dbReference type="SAM" id="MobiDB-lite"/>
    </source>
</evidence>
<evidence type="ECO:0000256" key="1">
    <source>
        <dbReference type="ARBA" id="ARBA00006485"/>
    </source>
</evidence>
<dbReference type="AlphaFoldDB" id="A0A0L0HE64"/>
<dbReference type="RefSeq" id="XP_016607437.1">
    <property type="nucleotide sequence ID" value="XM_016753849.1"/>
</dbReference>
<dbReference type="InParanoid" id="A0A0L0HE64"/>
<keyword evidence="3" id="KW-0808">Transferase</keyword>
<evidence type="ECO:0000256" key="6">
    <source>
        <dbReference type="ARBA" id="ARBA00022840"/>
    </source>
</evidence>
<keyword evidence="12" id="KW-1185">Reference proteome</keyword>
<keyword evidence="6 7" id="KW-0067">ATP-binding</keyword>
<dbReference type="FunCoup" id="A0A0L0HE64">
    <property type="interactions" value="273"/>
</dbReference>
<evidence type="ECO:0000256" key="2">
    <source>
        <dbReference type="ARBA" id="ARBA00022527"/>
    </source>
</evidence>
<dbReference type="InterPro" id="IPR017441">
    <property type="entry name" value="Protein_kinase_ATP_BS"/>
</dbReference>
<dbReference type="VEuPathDB" id="FungiDB:SPPG_05640"/>
<accession>A0A0L0HE64</accession>
<sequence>MPGPPVPYQPSRHDTYLTDTPTDPLPVKTVRSLSANRPSATIRQAFTGNSPSVERYEKLNRVGEGTYGIVYRARDKASGTIVALKRIRMEQEQEGLPLSSLREISLLKSLRHENVVSVLDVVVGNGLDNIFMVMEYCEQDMGNLMDNVINKGPHPGYREAEVKCLMSQLLTGLAYLHDNYIIHRDLKLSNLLLTSSGILKIADFGLARKFGTPVRPMTPKVVTLWYRAPELLFGEKSYTTAIDMWAVGCIFGELIRAKPLLPGKVEQQQLDLICRLLGTPNARIWPGFDKLPYAKSVKLPSIPYDDIAGQFSEQKESVRKLLKSLLTYYPSSRLTVHEALRHDYFRESPPACAPVLLPTYPELRTEEYARNPRNNDRKRPRVEDRDVSRVRRSRGQLDPSILTRAREEEEELELGVPAYQQFRFS</sequence>
<feature type="binding site" evidence="7">
    <location>
        <position position="85"/>
    </location>
    <ligand>
        <name>ATP</name>
        <dbReference type="ChEBI" id="CHEBI:30616"/>
    </ligand>
</feature>
<evidence type="ECO:0000256" key="7">
    <source>
        <dbReference type="PROSITE-ProRule" id="PRU10141"/>
    </source>
</evidence>
<evidence type="ECO:0000259" key="10">
    <source>
        <dbReference type="PROSITE" id="PS50011"/>
    </source>
</evidence>
<dbReference type="GeneID" id="27689001"/>
<dbReference type="STRING" id="645134.A0A0L0HE64"/>
<dbReference type="SMART" id="SM00220">
    <property type="entry name" value="S_TKc"/>
    <property type="match status" value="1"/>
</dbReference>
<dbReference type="EMBL" id="KQ257458">
    <property type="protein sequence ID" value="KNC99397.1"/>
    <property type="molecule type" value="Genomic_DNA"/>
</dbReference>
<dbReference type="GO" id="GO:0005634">
    <property type="term" value="C:nucleus"/>
    <property type="evidence" value="ECO:0007669"/>
    <property type="project" value="UniProtKB-ARBA"/>
</dbReference>
<dbReference type="Pfam" id="PF00069">
    <property type="entry name" value="Pkinase"/>
    <property type="match status" value="1"/>
</dbReference>
<dbReference type="GO" id="GO:0005524">
    <property type="term" value="F:ATP binding"/>
    <property type="evidence" value="ECO:0007669"/>
    <property type="project" value="UniProtKB-UniRule"/>
</dbReference>
<dbReference type="PANTHER" id="PTHR24056">
    <property type="entry name" value="CELL DIVISION PROTEIN KINASE"/>
    <property type="match status" value="1"/>
</dbReference>
<evidence type="ECO:0000256" key="5">
    <source>
        <dbReference type="ARBA" id="ARBA00022777"/>
    </source>
</evidence>
<gene>
    <name evidence="11" type="ORF">SPPG_05640</name>
</gene>
<reference evidence="11 12" key="1">
    <citation type="submission" date="2009-08" db="EMBL/GenBank/DDBJ databases">
        <title>The Genome Sequence of Spizellomyces punctatus strain DAOM BR117.</title>
        <authorList>
            <consortium name="The Broad Institute Genome Sequencing Platform"/>
            <person name="Russ C."/>
            <person name="Cuomo C."/>
            <person name="Shea T."/>
            <person name="Young S.K."/>
            <person name="Zeng Q."/>
            <person name="Koehrsen M."/>
            <person name="Haas B."/>
            <person name="Borodovsky M."/>
            <person name="Guigo R."/>
            <person name="Alvarado L."/>
            <person name="Berlin A."/>
            <person name="Bochicchio J."/>
            <person name="Borenstein D."/>
            <person name="Chapman S."/>
            <person name="Chen Z."/>
            <person name="Engels R."/>
            <person name="Freedman E."/>
            <person name="Gellesch M."/>
            <person name="Goldberg J."/>
            <person name="Griggs A."/>
            <person name="Gujja S."/>
            <person name="Heiman D."/>
            <person name="Hepburn T."/>
            <person name="Howarth C."/>
            <person name="Jen D."/>
            <person name="Larson L."/>
            <person name="Lewis B."/>
            <person name="Mehta T."/>
            <person name="Park D."/>
            <person name="Pearson M."/>
            <person name="Roberts A."/>
            <person name="Saif S."/>
            <person name="Shenoy N."/>
            <person name="Sisk P."/>
            <person name="Stolte C."/>
            <person name="Sykes S."/>
            <person name="Thomson T."/>
            <person name="Walk T."/>
            <person name="White J."/>
            <person name="Yandava C."/>
            <person name="Burger G."/>
            <person name="Gray M.W."/>
            <person name="Holland P.W.H."/>
            <person name="King N."/>
            <person name="Lang F.B.F."/>
            <person name="Roger A.J."/>
            <person name="Ruiz-Trillo I."/>
            <person name="Lander E."/>
            <person name="Nusbaum C."/>
        </authorList>
    </citation>
    <scope>NUCLEOTIDE SEQUENCE [LARGE SCALE GENOMIC DNA]</scope>
    <source>
        <strain evidence="11 12">DAOM BR117</strain>
    </source>
</reference>
<proteinExistence type="inferred from homology"/>
<organism evidence="11 12">
    <name type="scientific">Spizellomyces punctatus (strain DAOM BR117)</name>
    <dbReference type="NCBI Taxonomy" id="645134"/>
    <lineage>
        <taxon>Eukaryota</taxon>
        <taxon>Fungi</taxon>
        <taxon>Fungi incertae sedis</taxon>
        <taxon>Chytridiomycota</taxon>
        <taxon>Chytridiomycota incertae sedis</taxon>
        <taxon>Chytridiomycetes</taxon>
        <taxon>Spizellomycetales</taxon>
        <taxon>Spizellomycetaceae</taxon>
        <taxon>Spizellomyces</taxon>
    </lineage>
</organism>
<dbReference type="SUPFAM" id="SSF56112">
    <property type="entry name" value="Protein kinase-like (PK-like)"/>
    <property type="match status" value="1"/>
</dbReference>
<evidence type="ECO:0000256" key="3">
    <source>
        <dbReference type="ARBA" id="ARBA00022679"/>
    </source>
</evidence>
<name>A0A0L0HE64_SPIPD</name>
<evidence type="ECO:0000256" key="8">
    <source>
        <dbReference type="RuleBase" id="RU000304"/>
    </source>
</evidence>
<dbReference type="Proteomes" id="UP000053201">
    <property type="component" value="Unassembled WGS sequence"/>
</dbReference>
<dbReference type="GO" id="GO:0004674">
    <property type="term" value="F:protein serine/threonine kinase activity"/>
    <property type="evidence" value="ECO:0007669"/>
    <property type="project" value="UniProtKB-KW"/>
</dbReference>
<evidence type="ECO:0000313" key="12">
    <source>
        <dbReference type="Proteomes" id="UP000053201"/>
    </source>
</evidence>
<keyword evidence="5 11" id="KW-0418">Kinase</keyword>
<dbReference type="InterPro" id="IPR000719">
    <property type="entry name" value="Prot_kinase_dom"/>
</dbReference>
<comment type="similarity">
    <text evidence="1">Belongs to the protein kinase superfamily. CMGC Ser/Thr protein kinase family. CDC2/CDKX subfamily.</text>
</comment>
<dbReference type="OMA" id="DMVPTPY"/>
<dbReference type="PROSITE" id="PS50011">
    <property type="entry name" value="PROTEIN_KINASE_DOM"/>
    <property type="match status" value="1"/>
</dbReference>
<keyword evidence="4 7" id="KW-0547">Nucleotide-binding</keyword>
<dbReference type="GO" id="GO:0007346">
    <property type="term" value="P:regulation of mitotic cell cycle"/>
    <property type="evidence" value="ECO:0007669"/>
    <property type="project" value="TreeGrafter"/>
</dbReference>
<dbReference type="Gene3D" id="1.10.510.10">
    <property type="entry name" value="Transferase(Phosphotransferase) domain 1"/>
    <property type="match status" value="1"/>
</dbReference>
<dbReference type="PROSITE" id="PS00107">
    <property type="entry name" value="PROTEIN_KINASE_ATP"/>
    <property type="match status" value="1"/>
</dbReference>
<dbReference type="GO" id="GO:0080090">
    <property type="term" value="P:regulation of primary metabolic process"/>
    <property type="evidence" value="ECO:0007669"/>
    <property type="project" value="UniProtKB-ARBA"/>
</dbReference>
<feature type="region of interest" description="Disordered" evidence="9">
    <location>
        <begin position="366"/>
        <end position="404"/>
    </location>
</feature>
<feature type="compositionally biased region" description="Basic and acidic residues" evidence="9">
    <location>
        <begin position="366"/>
        <end position="389"/>
    </location>
</feature>
<dbReference type="FunFam" id="3.30.200.20:FF:000172">
    <property type="entry name" value="cyclin-dependent kinase G-2 isoform X1"/>
    <property type="match status" value="1"/>
</dbReference>
<dbReference type="PANTHER" id="PTHR24056:SF508">
    <property type="entry name" value="CYCLIN-DEPENDENT KINASE 10"/>
    <property type="match status" value="1"/>
</dbReference>
<dbReference type="InterPro" id="IPR011009">
    <property type="entry name" value="Kinase-like_dom_sf"/>
</dbReference>
<dbReference type="OrthoDB" id="1732493at2759"/>